<feature type="signal peptide" evidence="1">
    <location>
        <begin position="1"/>
        <end position="30"/>
    </location>
</feature>
<protein>
    <recommendedName>
        <fullName evidence="4">Secreted protein</fullName>
    </recommendedName>
</protein>
<keyword evidence="3" id="KW-1185">Reference proteome</keyword>
<comment type="caution">
    <text evidence="2">The sequence shown here is derived from an EMBL/GenBank/DDBJ whole genome shotgun (WGS) entry which is preliminary data.</text>
</comment>
<dbReference type="RefSeq" id="WP_184671944.1">
    <property type="nucleotide sequence ID" value="NZ_BAABAI010000009.1"/>
</dbReference>
<evidence type="ECO:0000313" key="2">
    <source>
        <dbReference type="EMBL" id="MBB4967327.1"/>
    </source>
</evidence>
<proteinExistence type="predicted"/>
<dbReference type="AlphaFoldDB" id="A0A7W7T676"/>
<organism evidence="2 3">
    <name type="scientific">Saccharothrix violaceirubra</name>
    <dbReference type="NCBI Taxonomy" id="413306"/>
    <lineage>
        <taxon>Bacteria</taxon>
        <taxon>Bacillati</taxon>
        <taxon>Actinomycetota</taxon>
        <taxon>Actinomycetes</taxon>
        <taxon>Pseudonocardiales</taxon>
        <taxon>Pseudonocardiaceae</taxon>
        <taxon>Saccharothrix</taxon>
    </lineage>
</organism>
<dbReference type="EMBL" id="JACHJS010000001">
    <property type="protein sequence ID" value="MBB4967327.1"/>
    <property type="molecule type" value="Genomic_DNA"/>
</dbReference>
<reference evidence="2 3" key="1">
    <citation type="submission" date="2020-08" db="EMBL/GenBank/DDBJ databases">
        <title>Sequencing the genomes of 1000 actinobacteria strains.</title>
        <authorList>
            <person name="Klenk H.-P."/>
        </authorList>
    </citation>
    <scope>NUCLEOTIDE SEQUENCE [LARGE SCALE GENOMIC DNA]</scope>
    <source>
        <strain evidence="2 3">DSM 45084</strain>
    </source>
</reference>
<feature type="chain" id="PRO_5030741765" description="Secreted protein" evidence="1">
    <location>
        <begin position="31"/>
        <end position="142"/>
    </location>
</feature>
<dbReference type="Proteomes" id="UP000542674">
    <property type="component" value="Unassembled WGS sequence"/>
</dbReference>
<evidence type="ECO:0008006" key="4">
    <source>
        <dbReference type="Google" id="ProtNLM"/>
    </source>
</evidence>
<sequence length="142" mass="15403">MSIKRVLTTLGVVVAAVLAMVTVSTGTGFAEPTSAQAPVAVPGGGMSALVTYHWDCPGLVCERAIPPFPGGTMSIDVDANGQGKGTWLIFNKWNDQLCRTEFDLVAPAQSWTCGYLEPGNYRLFLVINNYQHTTYSWMAARW</sequence>
<name>A0A7W7T676_9PSEU</name>
<gene>
    <name evidence="2" type="ORF">F4559_004686</name>
</gene>
<keyword evidence="1" id="KW-0732">Signal</keyword>
<evidence type="ECO:0000313" key="3">
    <source>
        <dbReference type="Proteomes" id="UP000542674"/>
    </source>
</evidence>
<accession>A0A7W7T676</accession>
<evidence type="ECO:0000256" key="1">
    <source>
        <dbReference type="SAM" id="SignalP"/>
    </source>
</evidence>